<comment type="catalytic activity">
    <reaction evidence="1 5">
        <text>3'-dephospho-CoA + ATP = 2'-(5''-triphospho-alpha-D-ribosyl)-3'-dephospho-CoA + adenine</text>
        <dbReference type="Rhea" id="RHEA:15117"/>
        <dbReference type="ChEBI" id="CHEBI:16708"/>
        <dbReference type="ChEBI" id="CHEBI:30616"/>
        <dbReference type="ChEBI" id="CHEBI:57328"/>
        <dbReference type="ChEBI" id="CHEBI:61378"/>
        <dbReference type="EC" id="2.4.2.52"/>
    </reaction>
</comment>
<sequence>MRRALAPDPAGQLASQLAALACQSLLDEARLAPKPGLVDSRGNGAHSDLNLELMCRSARALQPAFFAMANAAWRQTPSTTLREQLGSLGRSGEQAMLQASGGVNTHRGAIWAIGLLVAAAAMDASQLQAAAVCQRAAALARLPDRLLPAQPRKGELACQRYGVGGARGEAQQGFPHITRLALPALQASRARGDGEVNARLNALLAIMSRLDDTCLLSRGGMPGLTLVQAGAAKVLAAGGVATLPGRRRLYQLEKDMLAQRLSPGGAADLLAATLLLDRLPAMAAN</sequence>
<protein>
    <recommendedName>
        <fullName evidence="5">Probable 2-(5''-triphosphoribosyl)-3'-dephosphocoenzyme-A synthase</fullName>
        <shortName evidence="5">2-(5''-triphosphoribosyl)-3'-dephospho-CoA synthase</shortName>
        <ecNumber evidence="5">2.4.2.52</ecNumber>
    </recommendedName>
</protein>
<organism evidence="6 7">
    <name type="scientific">Aquitalea magnusonii</name>
    <dbReference type="NCBI Taxonomy" id="332411"/>
    <lineage>
        <taxon>Bacteria</taxon>
        <taxon>Pseudomonadati</taxon>
        <taxon>Pseudomonadota</taxon>
        <taxon>Betaproteobacteria</taxon>
        <taxon>Neisseriales</taxon>
        <taxon>Chromobacteriaceae</taxon>
        <taxon>Aquitalea</taxon>
    </lineage>
</organism>
<dbReference type="EMBL" id="QJKC01000001">
    <property type="protein sequence ID" value="PXX50981.1"/>
    <property type="molecule type" value="Genomic_DNA"/>
</dbReference>
<evidence type="ECO:0000256" key="3">
    <source>
        <dbReference type="ARBA" id="ARBA00022741"/>
    </source>
</evidence>
<dbReference type="GO" id="GO:0005524">
    <property type="term" value="F:ATP binding"/>
    <property type="evidence" value="ECO:0007669"/>
    <property type="project" value="UniProtKB-KW"/>
</dbReference>
<dbReference type="NCBIfam" id="TIGR03132">
    <property type="entry name" value="malonate_mdcB"/>
    <property type="match status" value="1"/>
</dbReference>
<keyword evidence="4 5" id="KW-0067">ATP-binding</keyword>
<keyword evidence="7" id="KW-1185">Reference proteome</keyword>
<evidence type="ECO:0000256" key="4">
    <source>
        <dbReference type="ARBA" id="ARBA00022840"/>
    </source>
</evidence>
<proteinExistence type="inferred from homology"/>
<reference evidence="6 7" key="1">
    <citation type="submission" date="2018-05" db="EMBL/GenBank/DDBJ databases">
        <title>Genomic Encyclopedia of Type Strains, Phase IV (KMG-IV): sequencing the most valuable type-strain genomes for metagenomic binning, comparative biology and taxonomic classification.</title>
        <authorList>
            <person name="Goeker M."/>
        </authorList>
    </citation>
    <scope>NUCLEOTIDE SEQUENCE [LARGE SCALE GENOMIC DNA]</scope>
    <source>
        <strain evidence="6 7">DSM 25134</strain>
    </source>
</reference>
<dbReference type="InterPro" id="IPR017555">
    <property type="entry name" value="TriPribosyl-deP-CoA_syn"/>
</dbReference>
<dbReference type="Proteomes" id="UP000248395">
    <property type="component" value="Unassembled WGS sequence"/>
</dbReference>
<evidence type="ECO:0000313" key="7">
    <source>
        <dbReference type="Proteomes" id="UP000248395"/>
    </source>
</evidence>
<evidence type="ECO:0000313" key="6">
    <source>
        <dbReference type="EMBL" id="PXX50981.1"/>
    </source>
</evidence>
<dbReference type="Gene3D" id="1.10.4200.10">
    <property type="entry name" value="Triphosphoribosyl-dephospho-CoA protein"/>
    <property type="match status" value="2"/>
</dbReference>
<dbReference type="PANTHER" id="PTHR30201">
    <property type="entry name" value="TRIPHOSPHORIBOSYL-DEPHOSPHO-COA SYNTHASE"/>
    <property type="match status" value="1"/>
</dbReference>
<evidence type="ECO:0000256" key="1">
    <source>
        <dbReference type="ARBA" id="ARBA00001210"/>
    </source>
</evidence>
<dbReference type="GO" id="GO:0046917">
    <property type="term" value="F:triphosphoribosyl-dephospho-CoA synthase activity"/>
    <property type="evidence" value="ECO:0007669"/>
    <property type="project" value="UniProtKB-UniRule"/>
</dbReference>
<dbReference type="InterPro" id="IPR002736">
    <property type="entry name" value="CitG"/>
</dbReference>
<comment type="function">
    <text evidence="5">Involved in the formation of 2-(5''-phosphoribosyl)-3'-dephosphocoenzyme-A, the prosthetic group of the acyl-carrier protein of the malonate decarboxylase.</text>
</comment>
<dbReference type="PANTHER" id="PTHR30201:SF2">
    <property type="entry name" value="2-(5''-TRIPHOSPHORIBOSYL)-3'-DEPHOSPHOCOENZYME-A SYNTHASE"/>
    <property type="match status" value="1"/>
</dbReference>
<dbReference type="PROSITE" id="PS51257">
    <property type="entry name" value="PROKAR_LIPOPROTEIN"/>
    <property type="match status" value="1"/>
</dbReference>
<accession>A0A318JM43</accession>
<keyword evidence="2 5" id="KW-0808">Transferase</keyword>
<comment type="similarity">
    <text evidence="5">Belongs to the CitG/MdcB family.</text>
</comment>
<evidence type="ECO:0000256" key="5">
    <source>
        <dbReference type="HAMAP-Rule" id="MF_01883"/>
    </source>
</evidence>
<dbReference type="AlphaFoldDB" id="A0A318JM43"/>
<dbReference type="EC" id="2.4.2.52" evidence="5"/>
<dbReference type="GO" id="GO:0051191">
    <property type="term" value="P:prosthetic group biosynthetic process"/>
    <property type="evidence" value="ECO:0007669"/>
    <property type="project" value="TreeGrafter"/>
</dbReference>
<dbReference type="OrthoDB" id="114886at2"/>
<dbReference type="HAMAP" id="MF_01883">
    <property type="entry name" value="MdcB"/>
    <property type="match status" value="1"/>
</dbReference>
<comment type="caution">
    <text evidence="6">The sequence shown here is derived from an EMBL/GenBank/DDBJ whole genome shotgun (WGS) entry which is preliminary data.</text>
</comment>
<dbReference type="NCBIfam" id="NF002315">
    <property type="entry name" value="PRK01237.1"/>
    <property type="match status" value="1"/>
</dbReference>
<name>A0A318JM43_9NEIS</name>
<dbReference type="Pfam" id="PF01874">
    <property type="entry name" value="CitG"/>
    <property type="match status" value="1"/>
</dbReference>
<evidence type="ECO:0000256" key="2">
    <source>
        <dbReference type="ARBA" id="ARBA00022679"/>
    </source>
</evidence>
<gene>
    <name evidence="5" type="primary">mdcB</name>
    <name evidence="6" type="ORF">DFR38_10136</name>
</gene>
<keyword evidence="3 5" id="KW-0547">Nucleotide-binding</keyword>
<dbReference type="RefSeq" id="WP_110312822.1">
    <property type="nucleotide sequence ID" value="NZ_QJKC01000001.1"/>
</dbReference>